<evidence type="ECO:0000256" key="2">
    <source>
        <dbReference type="ARBA" id="ARBA00022515"/>
    </source>
</evidence>
<dbReference type="InterPro" id="IPR050219">
    <property type="entry name" value="DnaG_primase"/>
</dbReference>
<keyword evidence="3 12" id="KW-0808">Transferase</keyword>
<dbReference type="eggNOG" id="COG0358">
    <property type="taxonomic scope" value="Bacteria"/>
</dbReference>
<evidence type="ECO:0000256" key="14">
    <source>
        <dbReference type="PIRSR" id="PIRSR002811-1"/>
    </source>
</evidence>
<dbReference type="InterPro" id="IPR002694">
    <property type="entry name" value="Znf_CHC2"/>
</dbReference>
<dbReference type="SMART" id="SM00400">
    <property type="entry name" value="ZnF_CHCC"/>
    <property type="match status" value="1"/>
</dbReference>
<reference evidence="17" key="1">
    <citation type="journal article" date="2009" name="BMC Bioinformatics">
        <title>The Mycoplasma conjunctivae genome sequencing, annotation and analysis.</title>
        <authorList>
            <person name="Calderon-Copete S.P."/>
            <person name="Wigger G."/>
            <person name="Wunderlin C."/>
            <person name="Schmidheini T."/>
            <person name="Frey J."/>
            <person name="Quail M.A."/>
            <person name="Falquet L."/>
        </authorList>
    </citation>
    <scope>NUCLEOTIDE SEQUENCE [LARGE SCALE GENOMIC DNA]</scope>
    <source>
        <strain evidence="17">ATCC 25834 / NCTC 10147 / HRC/581</strain>
    </source>
</reference>
<comment type="cofactor">
    <cofactor evidence="12 13 14">
        <name>Zn(2+)</name>
        <dbReference type="ChEBI" id="CHEBI:29105"/>
    </cofactor>
    <text evidence="12 13 14">Binds 1 zinc ion per monomer.</text>
</comment>
<dbReference type="InterPro" id="IPR006295">
    <property type="entry name" value="DNA_primase_DnaG"/>
</dbReference>
<keyword evidence="6 12" id="KW-0479">Metal-binding</keyword>
<evidence type="ECO:0000256" key="12">
    <source>
        <dbReference type="HAMAP-Rule" id="MF_00974"/>
    </source>
</evidence>
<accession>C5J5R7</accession>
<dbReference type="HAMAP" id="MF_00974">
    <property type="entry name" value="DNA_primase_DnaG"/>
    <property type="match status" value="1"/>
</dbReference>
<gene>
    <name evidence="12 16" type="primary">dnaG</name>
    <name evidence="16" type="ordered locus">MCJ_001160</name>
</gene>
<dbReference type="GO" id="GO:0000428">
    <property type="term" value="C:DNA-directed RNA polymerase complex"/>
    <property type="evidence" value="ECO:0007669"/>
    <property type="project" value="UniProtKB-KW"/>
</dbReference>
<dbReference type="KEGG" id="mco:MCJ_001160"/>
<comment type="subunit">
    <text evidence="12">Monomer. Interacts with DnaB.</text>
</comment>
<dbReference type="GO" id="GO:0006269">
    <property type="term" value="P:DNA replication, synthesis of primer"/>
    <property type="evidence" value="ECO:0007669"/>
    <property type="project" value="UniProtKB-UniRule"/>
</dbReference>
<evidence type="ECO:0000256" key="1">
    <source>
        <dbReference type="ARBA" id="ARBA00022478"/>
    </source>
</evidence>
<sequence length="590" mass="69078">MNIQELRAYIQNNIDIHSVISQYINLSKKGNNYLGICPFHDDSKPSLSVSTNRKIFKCFACNQAGDVIQFLIKYHNWSFNEVINFLNTTYNLQLNTNLVLKETQIYTEVEKQALSALSNASKIYFLYLYHNKDEKIKKYLQKRRISEDIIQTFNIGFAPAEGIKEKLYNLGFEHSLLVNYSLINNLDNDFFTNRLTFAISNEKGDIVAFSGRSLENENPKYLNSASSSLFSKSNILYNYHRAKEFEGPNKEIIITEGFMDTIAFYRDGIHNVVALMGTSLTENHINLLKNKQVTLVLDVDDAGNNATLKSIQILLKNKITTFVISWEDKMDPDEYFEKYGKQSLQKAIRNKKSALDFVYNFFLKSINKNSSQHLENFVKNIKWYLEKSSLAAREIFLKKIETDLNIPSSAFQFKDDYLKQNFFNSDDYNFDPGYELEKHYYIPPSNHRKVESKGSFNFPPVTPLFFELKILLVVLLDQKFINVLKRSDYKFIDAKNKNYFESIEKIHQQPEAHAKMIMDTREQLLKMIGKEFYDYWNLDITPVTLEEFADWIDYANLNKKNHDINNKIKRINETTDPKEQEELLLKIFKN</sequence>
<proteinExistence type="inferred from homology"/>
<dbReference type="Pfam" id="PF13155">
    <property type="entry name" value="Toprim_2"/>
    <property type="match status" value="1"/>
</dbReference>
<evidence type="ECO:0000259" key="15">
    <source>
        <dbReference type="PROSITE" id="PS50880"/>
    </source>
</evidence>
<dbReference type="InterPro" id="IPR013264">
    <property type="entry name" value="DNAG_N"/>
</dbReference>
<dbReference type="EC" id="2.7.7.101" evidence="12"/>
<dbReference type="Gene3D" id="3.90.980.10">
    <property type="entry name" value="DNA primase, catalytic core, N-terminal domain"/>
    <property type="match status" value="1"/>
</dbReference>
<evidence type="ECO:0000256" key="4">
    <source>
        <dbReference type="ARBA" id="ARBA00022695"/>
    </source>
</evidence>
<dbReference type="GO" id="GO:0008270">
    <property type="term" value="F:zinc ion binding"/>
    <property type="evidence" value="ECO:0007669"/>
    <property type="project" value="UniProtKB-UniRule"/>
</dbReference>
<dbReference type="Proteomes" id="UP000001491">
    <property type="component" value="Chromosome"/>
</dbReference>
<dbReference type="GO" id="GO:0005737">
    <property type="term" value="C:cytoplasm"/>
    <property type="evidence" value="ECO:0007669"/>
    <property type="project" value="TreeGrafter"/>
</dbReference>
<dbReference type="NCBIfam" id="TIGR01391">
    <property type="entry name" value="dnaG"/>
    <property type="match status" value="1"/>
</dbReference>
<dbReference type="GO" id="GO:0003677">
    <property type="term" value="F:DNA binding"/>
    <property type="evidence" value="ECO:0007669"/>
    <property type="project" value="UniProtKB-KW"/>
</dbReference>
<dbReference type="HOGENOM" id="CLU_013501_3_3_14"/>
<evidence type="ECO:0000256" key="11">
    <source>
        <dbReference type="ARBA" id="ARBA00023163"/>
    </source>
</evidence>
<evidence type="ECO:0000313" key="16">
    <source>
        <dbReference type="EMBL" id="CAT04803.1"/>
    </source>
</evidence>
<keyword evidence="2 12" id="KW-0639">Primosome</keyword>
<comment type="catalytic activity">
    <reaction evidence="12">
        <text>ssDNA + n NTP = ssDNA/pppN(pN)n-1 hybrid + (n-1) diphosphate.</text>
        <dbReference type="EC" id="2.7.7.101"/>
    </reaction>
</comment>
<feature type="zinc finger region" description="CHC2-type" evidence="12 14">
    <location>
        <begin position="37"/>
        <end position="61"/>
    </location>
</feature>
<evidence type="ECO:0000256" key="10">
    <source>
        <dbReference type="ARBA" id="ARBA00023125"/>
    </source>
</evidence>
<dbReference type="Pfam" id="PF08275">
    <property type="entry name" value="DNAG_N"/>
    <property type="match status" value="1"/>
</dbReference>
<keyword evidence="8 12" id="KW-0862">Zinc</keyword>
<dbReference type="GO" id="GO:1990077">
    <property type="term" value="C:primosome complex"/>
    <property type="evidence" value="ECO:0007669"/>
    <property type="project" value="UniProtKB-KW"/>
</dbReference>
<organism evidence="16 17">
    <name type="scientific">Mesomycoplasma conjunctivae (strain ATCC 25834 / NCTC 10147 / HRC/581)</name>
    <name type="common">Mycoplasma conjunctivae</name>
    <dbReference type="NCBI Taxonomy" id="572263"/>
    <lineage>
        <taxon>Bacteria</taxon>
        <taxon>Bacillati</taxon>
        <taxon>Mycoplasmatota</taxon>
        <taxon>Mycoplasmoidales</taxon>
        <taxon>Metamycoplasmataceae</taxon>
        <taxon>Mesomycoplasma</taxon>
    </lineage>
</organism>
<dbReference type="PANTHER" id="PTHR30313">
    <property type="entry name" value="DNA PRIMASE"/>
    <property type="match status" value="1"/>
</dbReference>
<keyword evidence="4 12" id="KW-0548">Nucleotidyltransferase</keyword>
<keyword evidence="5 12" id="KW-0235">DNA replication</keyword>
<evidence type="ECO:0000256" key="13">
    <source>
        <dbReference type="PIRNR" id="PIRNR002811"/>
    </source>
</evidence>
<comment type="domain">
    <text evidence="12">Contains an N-terminal zinc-binding domain, a central core domain that contains the primase activity, and a C-terminal DnaB-binding domain.</text>
</comment>
<keyword evidence="10 12" id="KW-0238">DNA-binding</keyword>
<dbReference type="PROSITE" id="PS50880">
    <property type="entry name" value="TOPRIM"/>
    <property type="match status" value="1"/>
</dbReference>
<dbReference type="InterPro" id="IPR030846">
    <property type="entry name" value="DnaG_bac"/>
</dbReference>
<dbReference type="Pfam" id="PF01807">
    <property type="entry name" value="Zn_ribbon_DnaG"/>
    <property type="match status" value="1"/>
</dbReference>
<evidence type="ECO:0000256" key="3">
    <source>
        <dbReference type="ARBA" id="ARBA00022679"/>
    </source>
</evidence>
<dbReference type="InterPro" id="IPR037068">
    <property type="entry name" value="DNA_primase_core_N_sf"/>
</dbReference>
<evidence type="ECO:0000313" key="17">
    <source>
        <dbReference type="Proteomes" id="UP000001491"/>
    </source>
</evidence>
<dbReference type="PIRSF" id="PIRSF002811">
    <property type="entry name" value="DnaG"/>
    <property type="match status" value="1"/>
</dbReference>
<keyword evidence="1 12" id="KW-0240">DNA-directed RNA polymerase</keyword>
<keyword evidence="11 12" id="KW-0804">Transcription</keyword>
<dbReference type="Gene3D" id="3.90.580.10">
    <property type="entry name" value="Zinc finger, CHC2-type domain"/>
    <property type="match status" value="1"/>
</dbReference>
<dbReference type="InterPro" id="IPR006171">
    <property type="entry name" value="TOPRIM_dom"/>
</dbReference>
<dbReference type="GO" id="GO:0003899">
    <property type="term" value="F:DNA-directed RNA polymerase activity"/>
    <property type="evidence" value="ECO:0007669"/>
    <property type="project" value="UniProtKB-UniRule"/>
</dbReference>
<evidence type="ECO:0000256" key="6">
    <source>
        <dbReference type="ARBA" id="ARBA00022723"/>
    </source>
</evidence>
<dbReference type="InterPro" id="IPR034151">
    <property type="entry name" value="TOPRIM_DnaG_bac"/>
</dbReference>
<evidence type="ECO:0000256" key="9">
    <source>
        <dbReference type="ARBA" id="ARBA00022842"/>
    </source>
</evidence>
<dbReference type="Gene3D" id="3.40.1360.10">
    <property type="match status" value="1"/>
</dbReference>
<comment type="similarity">
    <text evidence="12 13">Belongs to the DnaG primase family.</text>
</comment>
<dbReference type="PANTHER" id="PTHR30313:SF2">
    <property type="entry name" value="DNA PRIMASE"/>
    <property type="match status" value="1"/>
</dbReference>
<keyword evidence="17" id="KW-1185">Reference proteome</keyword>
<evidence type="ECO:0000256" key="5">
    <source>
        <dbReference type="ARBA" id="ARBA00022705"/>
    </source>
</evidence>
<dbReference type="SUPFAM" id="SSF57783">
    <property type="entry name" value="Zinc beta-ribbon"/>
    <property type="match status" value="1"/>
</dbReference>
<evidence type="ECO:0000256" key="7">
    <source>
        <dbReference type="ARBA" id="ARBA00022771"/>
    </source>
</evidence>
<dbReference type="SUPFAM" id="SSF56731">
    <property type="entry name" value="DNA primase core"/>
    <property type="match status" value="1"/>
</dbReference>
<evidence type="ECO:0000256" key="8">
    <source>
        <dbReference type="ARBA" id="ARBA00022833"/>
    </source>
</evidence>
<keyword evidence="7 12" id="KW-0863">Zinc-finger</keyword>
<comment type="function">
    <text evidence="12 13">RNA polymerase that catalyzes the synthesis of short RNA molecules used as primers for DNA polymerase during DNA replication.</text>
</comment>
<dbReference type="SMART" id="SM00493">
    <property type="entry name" value="TOPRIM"/>
    <property type="match status" value="1"/>
</dbReference>
<protein>
    <recommendedName>
        <fullName evidence="12 13">DNA primase</fullName>
        <ecNumber evidence="12">2.7.7.101</ecNumber>
    </recommendedName>
</protein>
<dbReference type="AlphaFoldDB" id="C5J5R7"/>
<name>C5J5R7_MESCH</name>
<dbReference type="EMBL" id="FM864216">
    <property type="protein sequence ID" value="CAT04803.1"/>
    <property type="molecule type" value="Genomic_DNA"/>
</dbReference>
<keyword evidence="9" id="KW-0460">Magnesium</keyword>
<dbReference type="CDD" id="cd03364">
    <property type="entry name" value="TOPRIM_DnaG_primases"/>
    <property type="match status" value="1"/>
</dbReference>
<dbReference type="InterPro" id="IPR036977">
    <property type="entry name" value="DNA_primase_Znf_CHC2"/>
</dbReference>
<feature type="domain" description="Toprim" evidence="15">
    <location>
        <begin position="250"/>
        <end position="329"/>
    </location>
</feature>